<evidence type="ECO:0000256" key="1">
    <source>
        <dbReference type="SAM" id="Phobius"/>
    </source>
</evidence>
<dbReference type="AlphaFoldDB" id="A0A076LPX6"/>
<accession>A0A076LPX6</accession>
<reference evidence="2 3" key="1">
    <citation type="journal article" date="2012" name="PLoS ONE">
        <title>Edwardsiella comparative phylogenomics reveal the new intra/inter-species taxonomic relationships, virulence evolution and niche adaptation mechanisms.</title>
        <authorList>
            <person name="Yang M."/>
            <person name="Lv Y."/>
            <person name="Xiao J."/>
            <person name="Wu H."/>
            <person name="Zheng H."/>
            <person name="Liu Q."/>
            <person name="Zhang Y."/>
            <person name="Wang Q."/>
        </authorList>
    </citation>
    <scope>NUCLEOTIDE SEQUENCE [LARGE SCALE GENOMIC DNA]</scope>
    <source>
        <strain evidence="3">080813</strain>
    </source>
</reference>
<proteinExistence type="predicted"/>
<organism evidence="2 3">
    <name type="scientific">Edwardsiella anguillarum ET080813</name>
    <dbReference type="NCBI Taxonomy" id="667120"/>
    <lineage>
        <taxon>Bacteria</taxon>
        <taxon>Pseudomonadati</taxon>
        <taxon>Pseudomonadota</taxon>
        <taxon>Gammaproteobacteria</taxon>
        <taxon>Enterobacterales</taxon>
        <taxon>Hafniaceae</taxon>
        <taxon>Edwardsiella</taxon>
    </lineage>
</organism>
<dbReference type="Proteomes" id="UP000028681">
    <property type="component" value="Chromosome"/>
</dbReference>
<sequence length="40" mass="4843">MAIFYCYIVMIWRTPIVLFFEFLLFRYSCCIKLTEIGVAK</sequence>
<dbReference type="KEGG" id="ete:ETEE_2325"/>
<keyword evidence="1" id="KW-0812">Transmembrane</keyword>
<protein>
    <submittedName>
        <fullName evidence="2">Uncharacterized protein</fullName>
    </submittedName>
</protein>
<feature type="transmembrane region" description="Helical" evidence="1">
    <location>
        <begin position="7"/>
        <end position="25"/>
    </location>
</feature>
<evidence type="ECO:0000313" key="3">
    <source>
        <dbReference type="Proteomes" id="UP000028681"/>
    </source>
</evidence>
<evidence type="ECO:0000313" key="2">
    <source>
        <dbReference type="EMBL" id="AIJ08767.1"/>
    </source>
</evidence>
<keyword evidence="1" id="KW-0472">Membrane</keyword>
<name>A0A076LPX6_9GAMM</name>
<dbReference type="HOGENOM" id="CLU_3288776_0_0_6"/>
<dbReference type="EMBL" id="CP006664">
    <property type="protein sequence ID" value="AIJ08767.1"/>
    <property type="molecule type" value="Genomic_DNA"/>
</dbReference>
<gene>
    <name evidence="2" type="ORF">ETEE_2325</name>
</gene>
<keyword evidence="1" id="KW-1133">Transmembrane helix</keyword>